<dbReference type="PROSITE" id="PS50995">
    <property type="entry name" value="HTH_MARR_2"/>
    <property type="match status" value="1"/>
</dbReference>
<dbReference type="Pfam" id="PF01047">
    <property type="entry name" value="MarR"/>
    <property type="match status" value="1"/>
</dbReference>
<dbReference type="SUPFAM" id="SSF46785">
    <property type="entry name" value="Winged helix' DNA-binding domain"/>
    <property type="match status" value="1"/>
</dbReference>
<dbReference type="InterPro" id="IPR011991">
    <property type="entry name" value="ArsR-like_HTH"/>
</dbReference>
<dbReference type="PANTHER" id="PTHR33164:SF57">
    <property type="entry name" value="MARR-FAMILY TRANSCRIPTIONAL REGULATOR"/>
    <property type="match status" value="1"/>
</dbReference>
<dbReference type="GO" id="GO:0006950">
    <property type="term" value="P:response to stress"/>
    <property type="evidence" value="ECO:0007669"/>
    <property type="project" value="TreeGrafter"/>
</dbReference>
<reference evidence="2 3" key="1">
    <citation type="submission" date="2014-07" db="EMBL/GenBank/DDBJ databases">
        <title>Draft Genome Sequence of Gephyronic Acid Producer, Cystobacter violaceus Strain Cb vi76.</title>
        <authorList>
            <person name="Stevens D.C."/>
            <person name="Young J."/>
            <person name="Carmichael R."/>
            <person name="Tan J."/>
            <person name="Taylor R.E."/>
        </authorList>
    </citation>
    <scope>NUCLEOTIDE SEQUENCE [LARGE SCALE GENOMIC DNA]</scope>
    <source>
        <strain evidence="2 3">Cb vi76</strain>
    </source>
</reference>
<dbReference type="CDD" id="cd00090">
    <property type="entry name" value="HTH_ARSR"/>
    <property type="match status" value="1"/>
</dbReference>
<gene>
    <name evidence="2" type="ORF">Q664_06300</name>
</gene>
<organism evidence="2 3">
    <name type="scientific">Archangium violaceum Cb vi76</name>
    <dbReference type="NCBI Taxonomy" id="1406225"/>
    <lineage>
        <taxon>Bacteria</taxon>
        <taxon>Pseudomonadati</taxon>
        <taxon>Myxococcota</taxon>
        <taxon>Myxococcia</taxon>
        <taxon>Myxococcales</taxon>
        <taxon>Cystobacterineae</taxon>
        <taxon>Archangiaceae</taxon>
        <taxon>Archangium</taxon>
    </lineage>
</organism>
<evidence type="ECO:0000259" key="1">
    <source>
        <dbReference type="PROSITE" id="PS50995"/>
    </source>
</evidence>
<dbReference type="InterPro" id="IPR000835">
    <property type="entry name" value="HTH_MarR-typ"/>
</dbReference>
<dbReference type="RefSeq" id="WP_043390869.1">
    <property type="nucleotide sequence ID" value="NZ_JPMI01000035.1"/>
</dbReference>
<dbReference type="GO" id="GO:0003700">
    <property type="term" value="F:DNA-binding transcription factor activity"/>
    <property type="evidence" value="ECO:0007669"/>
    <property type="project" value="InterPro"/>
</dbReference>
<proteinExistence type="predicted"/>
<dbReference type="Proteomes" id="UP000028547">
    <property type="component" value="Unassembled WGS sequence"/>
</dbReference>
<dbReference type="Gene3D" id="1.10.10.10">
    <property type="entry name" value="Winged helix-like DNA-binding domain superfamily/Winged helix DNA-binding domain"/>
    <property type="match status" value="1"/>
</dbReference>
<dbReference type="EMBL" id="JPMI01000035">
    <property type="protein sequence ID" value="KFA93877.1"/>
    <property type="molecule type" value="Genomic_DNA"/>
</dbReference>
<evidence type="ECO:0000313" key="3">
    <source>
        <dbReference type="Proteomes" id="UP000028547"/>
    </source>
</evidence>
<dbReference type="PANTHER" id="PTHR33164">
    <property type="entry name" value="TRANSCRIPTIONAL REGULATOR, MARR FAMILY"/>
    <property type="match status" value="1"/>
</dbReference>
<feature type="domain" description="HTH marR-type" evidence="1">
    <location>
        <begin position="11"/>
        <end position="145"/>
    </location>
</feature>
<dbReference type="InterPro" id="IPR036390">
    <property type="entry name" value="WH_DNA-bd_sf"/>
</dbReference>
<dbReference type="InterPro" id="IPR036388">
    <property type="entry name" value="WH-like_DNA-bd_sf"/>
</dbReference>
<evidence type="ECO:0000313" key="2">
    <source>
        <dbReference type="EMBL" id="KFA93877.1"/>
    </source>
</evidence>
<protein>
    <submittedName>
        <fullName evidence="2">MarR family transcriptional regulator</fullName>
    </submittedName>
</protein>
<comment type="caution">
    <text evidence="2">The sequence shown here is derived from an EMBL/GenBank/DDBJ whole genome shotgun (WGS) entry which is preliminary data.</text>
</comment>
<dbReference type="InterPro" id="IPR039422">
    <property type="entry name" value="MarR/SlyA-like"/>
</dbReference>
<accession>A0A084SZJ2</accession>
<dbReference type="PRINTS" id="PR00598">
    <property type="entry name" value="HTHMARR"/>
</dbReference>
<dbReference type="AlphaFoldDB" id="A0A084SZJ2"/>
<name>A0A084SZJ2_9BACT</name>
<sequence>MRNISELDDAAHRMMELLVAVGRRNSLRDPLAQLTETLELTPPQLHGVLWLGLDGPLSMGELARRVGVTEKTITGIVDRLEREGYAQRERDPADRRVVHVRLTPRGKKTADGIHDQAHESLGNFLSLLDAGDRTALLRIFEKLVGRMSVPPAAESP</sequence>
<dbReference type="SMART" id="SM00347">
    <property type="entry name" value="HTH_MARR"/>
    <property type="match status" value="1"/>
</dbReference>